<dbReference type="Proteomes" id="UP000835052">
    <property type="component" value="Unassembled WGS sequence"/>
</dbReference>
<dbReference type="AlphaFoldDB" id="A0A8S1GZ23"/>
<feature type="domain" description="Palmitoyltransferase DHHC" evidence="8">
    <location>
        <begin position="104"/>
        <end position="221"/>
    </location>
</feature>
<evidence type="ECO:0000256" key="2">
    <source>
        <dbReference type="ARBA" id="ARBA00022679"/>
    </source>
</evidence>
<comment type="subcellular location">
    <subcellularLocation>
        <location evidence="1">Membrane</location>
        <topology evidence="1">Multi-pass membrane protein</topology>
    </subcellularLocation>
</comment>
<feature type="transmembrane region" description="Helical" evidence="7">
    <location>
        <begin position="138"/>
        <end position="160"/>
    </location>
</feature>
<reference evidence="9" key="1">
    <citation type="submission" date="2020-10" db="EMBL/GenBank/DDBJ databases">
        <authorList>
            <person name="Kikuchi T."/>
        </authorList>
    </citation>
    <scope>NUCLEOTIDE SEQUENCE</scope>
    <source>
        <strain evidence="9">NKZ352</strain>
    </source>
</reference>
<feature type="transmembrane region" description="Helical" evidence="7">
    <location>
        <begin position="36"/>
        <end position="56"/>
    </location>
</feature>
<dbReference type="GO" id="GO:0019706">
    <property type="term" value="F:protein-cysteine S-palmitoyltransferase activity"/>
    <property type="evidence" value="ECO:0007669"/>
    <property type="project" value="UniProtKB-EC"/>
</dbReference>
<organism evidence="9 10">
    <name type="scientific">Caenorhabditis auriculariae</name>
    <dbReference type="NCBI Taxonomy" id="2777116"/>
    <lineage>
        <taxon>Eukaryota</taxon>
        <taxon>Metazoa</taxon>
        <taxon>Ecdysozoa</taxon>
        <taxon>Nematoda</taxon>
        <taxon>Chromadorea</taxon>
        <taxon>Rhabditida</taxon>
        <taxon>Rhabditina</taxon>
        <taxon>Rhabditomorpha</taxon>
        <taxon>Rhabditoidea</taxon>
        <taxon>Rhabditidae</taxon>
        <taxon>Peloderinae</taxon>
        <taxon>Caenorhabditis</taxon>
    </lineage>
</organism>
<dbReference type="GO" id="GO:0005794">
    <property type="term" value="C:Golgi apparatus"/>
    <property type="evidence" value="ECO:0007669"/>
    <property type="project" value="TreeGrafter"/>
</dbReference>
<comment type="caution">
    <text evidence="9">The sequence shown here is derived from an EMBL/GenBank/DDBJ whole genome shotgun (WGS) entry which is preliminary data.</text>
</comment>
<dbReference type="InterPro" id="IPR001594">
    <property type="entry name" value="Palmitoyltrfase_DHHC"/>
</dbReference>
<gene>
    <name evidence="9" type="ORF">CAUJ_LOCUS2239</name>
</gene>
<dbReference type="PANTHER" id="PTHR22883:SF203">
    <property type="entry name" value="PALMITOYLTRANSFERASE"/>
    <property type="match status" value="1"/>
</dbReference>
<dbReference type="EC" id="2.3.1.225" evidence="7"/>
<keyword evidence="6 7" id="KW-0012">Acyltransferase</keyword>
<keyword evidence="4 7" id="KW-1133">Transmembrane helix</keyword>
<keyword evidence="3 7" id="KW-0812">Transmembrane</keyword>
<protein>
    <recommendedName>
        <fullName evidence="7">Palmitoyltransferase</fullName>
        <ecNumber evidence="7">2.3.1.225</ecNumber>
    </recommendedName>
</protein>
<evidence type="ECO:0000256" key="5">
    <source>
        <dbReference type="ARBA" id="ARBA00023136"/>
    </source>
</evidence>
<keyword evidence="10" id="KW-1185">Reference proteome</keyword>
<dbReference type="GO" id="GO:0016020">
    <property type="term" value="C:membrane"/>
    <property type="evidence" value="ECO:0007669"/>
    <property type="project" value="UniProtKB-SubCell"/>
</dbReference>
<comment type="domain">
    <text evidence="7">The DHHC domain is required for palmitoyltransferase activity.</text>
</comment>
<evidence type="ECO:0000259" key="8">
    <source>
        <dbReference type="Pfam" id="PF01529"/>
    </source>
</evidence>
<evidence type="ECO:0000256" key="1">
    <source>
        <dbReference type="ARBA" id="ARBA00004141"/>
    </source>
</evidence>
<proteinExistence type="inferred from homology"/>
<keyword evidence="2 7" id="KW-0808">Transferase</keyword>
<dbReference type="OrthoDB" id="331948at2759"/>
<name>A0A8S1GZ23_9PELO</name>
<accession>A0A8S1GZ23</accession>
<comment type="catalytic activity">
    <reaction evidence="7">
        <text>L-cysteinyl-[protein] + hexadecanoyl-CoA = S-hexadecanoyl-L-cysteinyl-[protein] + CoA</text>
        <dbReference type="Rhea" id="RHEA:36683"/>
        <dbReference type="Rhea" id="RHEA-COMP:10131"/>
        <dbReference type="Rhea" id="RHEA-COMP:11032"/>
        <dbReference type="ChEBI" id="CHEBI:29950"/>
        <dbReference type="ChEBI" id="CHEBI:57287"/>
        <dbReference type="ChEBI" id="CHEBI:57379"/>
        <dbReference type="ChEBI" id="CHEBI:74151"/>
        <dbReference type="EC" id="2.3.1.225"/>
    </reaction>
</comment>
<feature type="transmembrane region" description="Helical" evidence="7">
    <location>
        <begin position="12"/>
        <end position="30"/>
    </location>
</feature>
<dbReference type="GO" id="GO:0005783">
    <property type="term" value="C:endoplasmic reticulum"/>
    <property type="evidence" value="ECO:0007669"/>
    <property type="project" value="TreeGrafter"/>
</dbReference>
<dbReference type="PANTHER" id="PTHR22883">
    <property type="entry name" value="ZINC FINGER DHHC DOMAIN CONTAINING PROTEIN"/>
    <property type="match status" value="1"/>
</dbReference>
<evidence type="ECO:0000256" key="4">
    <source>
        <dbReference type="ARBA" id="ARBA00022989"/>
    </source>
</evidence>
<feature type="transmembrane region" description="Helical" evidence="7">
    <location>
        <begin position="180"/>
        <end position="204"/>
    </location>
</feature>
<evidence type="ECO:0000313" key="9">
    <source>
        <dbReference type="EMBL" id="CAD6186320.1"/>
    </source>
</evidence>
<dbReference type="GO" id="GO:0006612">
    <property type="term" value="P:protein targeting to membrane"/>
    <property type="evidence" value="ECO:0007669"/>
    <property type="project" value="TreeGrafter"/>
</dbReference>
<dbReference type="PROSITE" id="PS50216">
    <property type="entry name" value="DHHC"/>
    <property type="match status" value="1"/>
</dbReference>
<keyword evidence="5 7" id="KW-0472">Membrane</keyword>
<evidence type="ECO:0000256" key="6">
    <source>
        <dbReference type="ARBA" id="ARBA00023315"/>
    </source>
</evidence>
<evidence type="ECO:0000313" key="10">
    <source>
        <dbReference type="Proteomes" id="UP000835052"/>
    </source>
</evidence>
<dbReference type="Pfam" id="PF01529">
    <property type="entry name" value="DHHC"/>
    <property type="match status" value="1"/>
</dbReference>
<comment type="similarity">
    <text evidence="7">Belongs to the DHHC palmitoyltransferase family.</text>
</comment>
<evidence type="ECO:0000256" key="3">
    <source>
        <dbReference type="ARBA" id="ARBA00022692"/>
    </source>
</evidence>
<dbReference type="EMBL" id="CAJGYM010000004">
    <property type="protein sequence ID" value="CAD6186320.1"/>
    <property type="molecule type" value="Genomic_DNA"/>
</dbReference>
<dbReference type="InterPro" id="IPR039859">
    <property type="entry name" value="PFA4/ZDH16/20/ERF2-like"/>
</dbReference>
<sequence length="239" mass="27065">MCRSSSSRRGLNGFQILSYLLTVLTFPTTWFALSSYIYPVLCCAEAAAYIFIYALVARLTIFTACPDDLKKKLQLVSTKQQEKLGASMSLRMVIVTFAESTCETHDTKHCRRCNFCVEQFDHHCVWLNNCIGGKNYRLFIALVSFMCACSFVAVGLLTLLLGLDLRTTIDSTRDWQQWSRVGACLVCLAVYLVIGLSTAHLLIFHARLWKLGLTTYKYMRRQPRGKVSSESVSTTTTRF</sequence>
<evidence type="ECO:0000256" key="7">
    <source>
        <dbReference type="RuleBase" id="RU079119"/>
    </source>
</evidence>